<dbReference type="AlphaFoldDB" id="A0A540VN25"/>
<gene>
    <name evidence="3" type="ORF">FKY71_15365</name>
</gene>
<dbReference type="PANTHER" id="PTHR47396">
    <property type="entry name" value="TYPE I RESTRICTION ENZYME ECOKI R PROTEIN"/>
    <property type="match status" value="1"/>
</dbReference>
<dbReference type="InterPro" id="IPR050742">
    <property type="entry name" value="Helicase_Restrict-Modif_Enz"/>
</dbReference>
<evidence type="ECO:0000259" key="2">
    <source>
        <dbReference type="Pfam" id="PF00271"/>
    </source>
</evidence>
<organism evidence="3 4">
    <name type="scientific">Spiribacter salinus</name>
    <dbReference type="NCBI Taxonomy" id="1335746"/>
    <lineage>
        <taxon>Bacteria</taxon>
        <taxon>Pseudomonadati</taxon>
        <taxon>Pseudomonadota</taxon>
        <taxon>Gammaproteobacteria</taxon>
        <taxon>Chromatiales</taxon>
        <taxon>Ectothiorhodospiraceae</taxon>
        <taxon>Spiribacter</taxon>
    </lineage>
</organism>
<dbReference type="InterPro" id="IPR001650">
    <property type="entry name" value="Helicase_C-like"/>
</dbReference>
<feature type="region of interest" description="Disordered" evidence="1">
    <location>
        <begin position="360"/>
        <end position="402"/>
    </location>
</feature>
<dbReference type="PANTHER" id="PTHR47396:SF1">
    <property type="entry name" value="ATP-DEPENDENT HELICASE IRC3-RELATED"/>
    <property type="match status" value="1"/>
</dbReference>
<name>A0A540VN25_9GAMM</name>
<accession>A0A540VN25</accession>
<proteinExistence type="predicted"/>
<dbReference type="Gene3D" id="3.40.50.300">
    <property type="entry name" value="P-loop containing nucleotide triphosphate hydrolases"/>
    <property type="match status" value="1"/>
</dbReference>
<dbReference type="SUPFAM" id="SSF52540">
    <property type="entry name" value="P-loop containing nucleoside triphosphate hydrolases"/>
    <property type="match status" value="1"/>
</dbReference>
<sequence>SGGDYKQSDASSALHEQEIIERAVDYSIEIAREQGRQCNLVFAQSIEDADLIADMYTHKGWPTEAVHSKRADRDEVLKAYKRGDLWGVTNKDILTTGFNNPLIDMMTVLRVTRSPGLWVQMVGRTTRPVWLSGYDISTREGRWQSILASHKQNALVLDFVGNTERLGPINYPRIPGKRRKGKGDAPVRTCHQCEPPTFHHTSVKVCPECGYEWPAGTSIGDSASNAELVTASNPLGLPEIKRDPKEFGVFSVHQLIANEHTGKEGKRNTMRVDYRCGHRRFSQWVCIEHDKGSFPRKKAEEWWDEHGGQLPVPDSIDEALDRVDELQPPKFVKVWINTKYPQIEATDFRGHRFEPITDLNTPQELHEPEPDPMEREIEQSRKAAEHAAQFSGGGYFDDDIPF</sequence>
<dbReference type="EMBL" id="VIFK01000270">
    <property type="protein sequence ID" value="TQE98141.1"/>
    <property type="molecule type" value="Genomic_DNA"/>
</dbReference>
<evidence type="ECO:0000313" key="4">
    <source>
        <dbReference type="Proteomes" id="UP000315400"/>
    </source>
</evidence>
<dbReference type="Proteomes" id="UP000315400">
    <property type="component" value="Unassembled WGS sequence"/>
</dbReference>
<dbReference type="Pfam" id="PF00271">
    <property type="entry name" value="Helicase_C"/>
    <property type="match status" value="1"/>
</dbReference>
<evidence type="ECO:0000256" key="1">
    <source>
        <dbReference type="SAM" id="MobiDB-lite"/>
    </source>
</evidence>
<dbReference type="GO" id="GO:0005829">
    <property type="term" value="C:cytosol"/>
    <property type="evidence" value="ECO:0007669"/>
    <property type="project" value="TreeGrafter"/>
</dbReference>
<feature type="non-terminal residue" evidence="3">
    <location>
        <position position="1"/>
    </location>
</feature>
<comment type="caution">
    <text evidence="3">The sequence shown here is derived from an EMBL/GenBank/DDBJ whole genome shotgun (WGS) entry which is preliminary data.</text>
</comment>
<reference evidence="3 4" key="1">
    <citation type="submission" date="2019-06" db="EMBL/GenBank/DDBJ databases">
        <title>Metagenome assembled Genome of Spiribacter salinus SL48-SHIP from the microbial mat of Salt Lake 48 (Novosibirsk region, Russia).</title>
        <authorList>
            <person name="Shipova A."/>
            <person name="Rozanov A.S."/>
            <person name="Bryanskaya A.V."/>
            <person name="Peltek S.E."/>
        </authorList>
    </citation>
    <scope>NUCLEOTIDE SEQUENCE [LARGE SCALE GENOMIC DNA]</scope>
    <source>
        <strain evidence="3">SL48-SHIP-2</strain>
    </source>
</reference>
<feature type="compositionally biased region" description="Basic and acidic residues" evidence="1">
    <location>
        <begin position="364"/>
        <end position="385"/>
    </location>
</feature>
<evidence type="ECO:0000313" key="3">
    <source>
        <dbReference type="EMBL" id="TQE98141.1"/>
    </source>
</evidence>
<feature type="domain" description="Helicase C-terminal" evidence="2">
    <location>
        <begin position="31"/>
        <end position="127"/>
    </location>
</feature>
<protein>
    <recommendedName>
        <fullName evidence="2">Helicase C-terminal domain-containing protein</fullName>
    </recommendedName>
</protein>
<dbReference type="InterPro" id="IPR027417">
    <property type="entry name" value="P-loop_NTPase"/>
</dbReference>